<evidence type="ECO:0000259" key="1">
    <source>
        <dbReference type="Pfam" id="PF13472"/>
    </source>
</evidence>
<sequence length="245" mass="27111">MATELFSKKQDYLLAPLYYLQAKKVAKTALRLPEPDGVRIANFNQNCDCHALNIAIFGDSSAAGVGVDSQDDAPFGRIGSLLAKRLQKPIHVQLHATSGHTSFDLLHRLYAMPKLTFDVVIISIGVNDVIKRTSDKAWTDNLQAIITLLTRKFGVSHVIFLSLPPMHLAPSLPTPLNGLIGRRAVALSKILEQICLQNGVHYVQDDFAKSSLNRQTMFAKDGFHPSRATYDVWANTLADYVIKIM</sequence>
<dbReference type="AlphaFoldDB" id="A0A1B8PV42"/>
<dbReference type="Gene3D" id="3.40.50.1110">
    <property type="entry name" value="SGNH hydrolase"/>
    <property type="match status" value="1"/>
</dbReference>
<dbReference type="Pfam" id="PF13472">
    <property type="entry name" value="Lipase_GDSL_2"/>
    <property type="match status" value="1"/>
</dbReference>
<accession>A0A1B8PV42</accession>
<dbReference type="EMBL" id="LZMS01000126">
    <property type="protein sequence ID" value="OBX58893.1"/>
    <property type="molecule type" value="Genomic_DNA"/>
</dbReference>
<name>A0A1B8PV42_MORLA</name>
<proteinExistence type="predicted"/>
<reference evidence="2 3" key="1">
    <citation type="submission" date="2016-06" db="EMBL/GenBank/DDBJ databases">
        <title>Draft genome of Moraxella lacunata CCUG 57757A.</title>
        <authorList>
            <person name="Salva-Serra F."/>
            <person name="Engstrom-Jakobsson H."/>
            <person name="Thorell K."/>
            <person name="Gonzales-Siles L."/>
            <person name="Karlsson R."/>
            <person name="Boulund F."/>
            <person name="Engstrand L."/>
            <person name="Kristiansson E."/>
            <person name="Moore E."/>
        </authorList>
    </citation>
    <scope>NUCLEOTIDE SEQUENCE [LARGE SCALE GENOMIC DNA]</scope>
    <source>
        <strain evidence="2 3">CCUG 57757A</strain>
    </source>
</reference>
<dbReference type="InterPro" id="IPR036514">
    <property type="entry name" value="SGNH_hydro_sf"/>
</dbReference>
<dbReference type="OrthoDB" id="9804395at2"/>
<evidence type="ECO:0000313" key="2">
    <source>
        <dbReference type="EMBL" id="OBX58893.1"/>
    </source>
</evidence>
<dbReference type="PANTHER" id="PTHR30383">
    <property type="entry name" value="THIOESTERASE 1/PROTEASE 1/LYSOPHOSPHOLIPASE L1"/>
    <property type="match status" value="1"/>
</dbReference>
<gene>
    <name evidence="2" type="ORF">A9309_12260</name>
</gene>
<organism evidence="2 3">
    <name type="scientific">Moraxella lacunata</name>
    <dbReference type="NCBI Taxonomy" id="477"/>
    <lineage>
        <taxon>Bacteria</taxon>
        <taxon>Pseudomonadati</taxon>
        <taxon>Pseudomonadota</taxon>
        <taxon>Gammaproteobacteria</taxon>
        <taxon>Moraxellales</taxon>
        <taxon>Moraxellaceae</taxon>
        <taxon>Moraxella</taxon>
    </lineage>
</organism>
<evidence type="ECO:0000313" key="3">
    <source>
        <dbReference type="Proteomes" id="UP000092607"/>
    </source>
</evidence>
<protein>
    <recommendedName>
        <fullName evidence="1">SGNH hydrolase-type esterase domain-containing protein</fullName>
    </recommendedName>
</protein>
<dbReference type="InterPro" id="IPR013830">
    <property type="entry name" value="SGNH_hydro"/>
</dbReference>
<feature type="domain" description="SGNH hydrolase-type esterase" evidence="1">
    <location>
        <begin position="56"/>
        <end position="231"/>
    </location>
</feature>
<dbReference type="PANTHER" id="PTHR30383:SF29">
    <property type="entry name" value="SGNH HYDROLASE-TYPE ESTERASE DOMAIN-CONTAINING PROTEIN"/>
    <property type="match status" value="1"/>
</dbReference>
<comment type="caution">
    <text evidence="2">The sequence shown here is derived from an EMBL/GenBank/DDBJ whole genome shotgun (WGS) entry which is preliminary data.</text>
</comment>
<dbReference type="RefSeq" id="WP_065256496.1">
    <property type="nucleotide sequence ID" value="NZ_JARDJM010000078.1"/>
</dbReference>
<dbReference type="CDD" id="cd01836">
    <property type="entry name" value="FeeA_FeeB_like"/>
    <property type="match status" value="1"/>
</dbReference>
<dbReference type="InterPro" id="IPR051532">
    <property type="entry name" value="Ester_Hydrolysis_Enzymes"/>
</dbReference>
<dbReference type="GO" id="GO:0016788">
    <property type="term" value="F:hydrolase activity, acting on ester bonds"/>
    <property type="evidence" value="ECO:0007669"/>
    <property type="project" value="UniProtKB-ARBA"/>
</dbReference>
<dbReference type="SUPFAM" id="SSF52266">
    <property type="entry name" value="SGNH hydrolase"/>
    <property type="match status" value="1"/>
</dbReference>
<dbReference type="Proteomes" id="UP000092607">
    <property type="component" value="Unassembled WGS sequence"/>
</dbReference>